<evidence type="ECO:0000256" key="7">
    <source>
        <dbReference type="ARBA" id="ARBA00022989"/>
    </source>
</evidence>
<accession>F4SAS7</accession>
<evidence type="ECO:0000313" key="11">
    <source>
        <dbReference type="Proteomes" id="UP000001072"/>
    </source>
</evidence>
<comment type="similarity">
    <text evidence="2">Belongs to the oligopeptide OPT transporter family.</text>
</comment>
<dbReference type="OrthoDB" id="9986677at2759"/>
<evidence type="ECO:0000256" key="6">
    <source>
        <dbReference type="ARBA" id="ARBA00022927"/>
    </source>
</evidence>
<feature type="transmembrane region" description="Helical" evidence="9">
    <location>
        <begin position="191"/>
        <end position="217"/>
    </location>
</feature>
<keyword evidence="11" id="KW-1185">Reference proteome</keyword>
<comment type="subcellular location">
    <subcellularLocation>
        <location evidence="1">Membrane</location>
        <topology evidence="1">Multi-pass membrane protein</topology>
    </subcellularLocation>
</comment>
<feature type="transmembrane region" description="Helical" evidence="9">
    <location>
        <begin position="238"/>
        <end position="260"/>
    </location>
</feature>
<dbReference type="RefSeq" id="XP_007418494.1">
    <property type="nucleotide sequence ID" value="XM_007418432.1"/>
</dbReference>
<dbReference type="GeneID" id="18937461"/>
<evidence type="ECO:0000256" key="5">
    <source>
        <dbReference type="ARBA" id="ARBA00022856"/>
    </source>
</evidence>
<keyword evidence="4 9" id="KW-0812">Transmembrane</keyword>
<evidence type="ECO:0000256" key="8">
    <source>
        <dbReference type="ARBA" id="ARBA00023136"/>
    </source>
</evidence>
<evidence type="ECO:0000256" key="2">
    <source>
        <dbReference type="ARBA" id="ARBA00008807"/>
    </source>
</evidence>
<organism evidence="11">
    <name type="scientific">Melampsora larici-populina (strain 98AG31 / pathotype 3-4-7)</name>
    <name type="common">Poplar leaf rust fungus</name>
    <dbReference type="NCBI Taxonomy" id="747676"/>
    <lineage>
        <taxon>Eukaryota</taxon>
        <taxon>Fungi</taxon>
        <taxon>Dikarya</taxon>
        <taxon>Basidiomycota</taxon>
        <taxon>Pucciniomycotina</taxon>
        <taxon>Pucciniomycetes</taxon>
        <taxon>Pucciniales</taxon>
        <taxon>Melampsoraceae</taxon>
        <taxon>Melampsora</taxon>
    </lineage>
</organism>
<dbReference type="eggNOG" id="KOG2262">
    <property type="taxonomic scope" value="Eukaryota"/>
</dbReference>
<dbReference type="AlphaFoldDB" id="F4SAS7"/>
<dbReference type="GO" id="GO:0015031">
    <property type="term" value="P:protein transport"/>
    <property type="evidence" value="ECO:0007669"/>
    <property type="project" value="UniProtKB-KW"/>
</dbReference>
<dbReference type="Pfam" id="PF03169">
    <property type="entry name" value="OPT"/>
    <property type="match status" value="1"/>
</dbReference>
<gene>
    <name evidence="10" type="ORF">MELLADRAFT_96052</name>
</gene>
<dbReference type="PANTHER" id="PTHR22601">
    <property type="entry name" value="ISP4 LIKE PROTEIN"/>
    <property type="match status" value="1"/>
</dbReference>
<keyword evidence="6" id="KW-0653">Protein transport</keyword>
<dbReference type="GO" id="GO:0016020">
    <property type="term" value="C:membrane"/>
    <property type="evidence" value="ECO:0007669"/>
    <property type="project" value="UniProtKB-SubCell"/>
</dbReference>
<evidence type="ECO:0000256" key="1">
    <source>
        <dbReference type="ARBA" id="ARBA00004141"/>
    </source>
</evidence>
<dbReference type="Proteomes" id="UP000001072">
    <property type="component" value="Unassembled WGS sequence"/>
</dbReference>
<dbReference type="GO" id="GO:0035673">
    <property type="term" value="F:oligopeptide transmembrane transporter activity"/>
    <property type="evidence" value="ECO:0007669"/>
    <property type="project" value="InterPro"/>
</dbReference>
<evidence type="ECO:0000313" key="10">
    <source>
        <dbReference type="EMBL" id="EGF98215.1"/>
    </source>
</evidence>
<keyword evidence="3" id="KW-0813">Transport</keyword>
<dbReference type="InterPro" id="IPR004648">
    <property type="entry name" value="Oligpept_transpt"/>
</dbReference>
<dbReference type="KEGG" id="mlr:MELLADRAFT_96052"/>
<keyword evidence="7 9" id="KW-1133">Transmembrane helix</keyword>
<evidence type="ECO:0000256" key="4">
    <source>
        <dbReference type="ARBA" id="ARBA00022692"/>
    </source>
</evidence>
<dbReference type="STRING" id="747676.F4SAS7"/>
<dbReference type="InterPro" id="IPR004813">
    <property type="entry name" value="OPT"/>
</dbReference>
<evidence type="ECO:0000256" key="3">
    <source>
        <dbReference type="ARBA" id="ARBA00022448"/>
    </source>
</evidence>
<protein>
    <submittedName>
        <fullName evidence="10">Putative oligopeptide transporter</fullName>
    </submittedName>
</protein>
<dbReference type="VEuPathDB" id="FungiDB:MELLADRAFT_96052"/>
<dbReference type="InParanoid" id="F4SAS7"/>
<proteinExistence type="inferred from homology"/>
<name>F4SAS7_MELLP</name>
<dbReference type="HOGENOM" id="CLU_924632_0_0_1"/>
<sequence length="301" mass="33894">MCFICHIQFFPYFLPSKQFECAMHQQAIHGGSSFKGGLARLCSSGYVTTAQAIGYASDMKIDVILIYVIDQYVLCGHLLVHKIHSSQIDPTQSFVRGTAVWDYLVLDHIHSCPGLVNRKHSRLVFTNQVPPLHLPSVLWGVVGSRRMFTGPGAPYGFCMYGFLIGAIAPVIPWIFLKIWPRSLWRLVHTPVIFSGFVCYGILNLGYFTPAIPLALFFQRYVKKRYTAWYENEDKIEKYALTLTAGISSGIAIFGLFYFFALQFNGQNYPWVGNVAFRAGCDGSVCTLREVPQEGFGPTSWK</sequence>
<reference evidence="11" key="1">
    <citation type="journal article" date="2011" name="Proc. Natl. Acad. Sci. U.S.A.">
        <title>Obligate biotrophy features unraveled by the genomic analysis of rust fungi.</title>
        <authorList>
            <person name="Duplessis S."/>
            <person name="Cuomo C.A."/>
            <person name="Lin Y.-C."/>
            <person name="Aerts A."/>
            <person name="Tisserant E."/>
            <person name="Veneault-Fourrey C."/>
            <person name="Joly D.L."/>
            <person name="Hacquard S."/>
            <person name="Amselem J."/>
            <person name="Cantarel B.L."/>
            <person name="Chiu R."/>
            <person name="Coutinho P.M."/>
            <person name="Feau N."/>
            <person name="Field M."/>
            <person name="Frey P."/>
            <person name="Gelhaye E."/>
            <person name="Goldberg J."/>
            <person name="Grabherr M.G."/>
            <person name="Kodira C.D."/>
            <person name="Kohler A."/>
            <person name="Kuees U."/>
            <person name="Lindquist E.A."/>
            <person name="Lucas S.M."/>
            <person name="Mago R."/>
            <person name="Mauceli E."/>
            <person name="Morin E."/>
            <person name="Murat C."/>
            <person name="Pangilinan J.L."/>
            <person name="Park R."/>
            <person name="Pearson M."/>
            <person name="Quesneville H."/>
            <person name="Rouhier N."/>
            <person name="Sakthikumar S."/>
            <person name="Salamov A.A."/>
            <person name="Schmutz J."/>
            <person name="Selles B."/>
            <person name="Shapiro H."/>
            <person name="Tanguay P."/>
            <person name="Tuskan G.A."/>
            <person name="Henrissat B."/>
            <person name="Van de Peer Y."/>
            <person name="Rouze P."/>
            <person name="Ellis J.G."/>
            <person name="Dodds P.N."/>
            <person name="Schein J.E."/>
            <person name="Zhong S."/>
            <person name="Hamelin R.C."/>
            <person name="Grigoriev I.V."/>
            <person name="Szabo L.J."/>
            <person name="Martin F."/>
        </authorList>
    </citation>
    <scope>NUCLEOTIDE SEQUENCE [LARGE SCALE GENOMIC DNA]</scope>
    <source>
        <strain evidence="11">98AG31 / pathotype 3-4-7</strain>
    </source>
</reference>
<dbReference type="EMBL" id="GL883181">
    <property type="protein sequence ID" value="EGF98215.1"/>
    <property type="molecule type" value="Genomic_DNA"/>
</dbReference>
<feature type="transmembrane region" description="Helical" evidence="9">
    <location>
        <begin position="155"/>
        <end position="179"/>
    </location>
</feature>
<keyword evidence="8 9" id="KW-0472">Membrane</keyword>
<keyword evidence="5" id="KW-0571">Peptide transport</keyword>
<evidence type="ECO:0000256" key="9">
    <source>
        <dbReference type="SAM" id="Phobius"/>
    </source>
</evidence>